<dbReference type="EMBL" id="MG702567">
    <property type="protein sequence ID" value="AUO15175.1"/>
    <property type="molecule type" value="Genomic_DNA"/>
</dbReference>
<dbReference type="Proteomes" id="UP000267352">
    <property type="component" value="Segment"/>
</dbReference>
<sequence>MSTPKSSSDGQKLDKAMLDDIINEYQAVKSTADNSIESTIKEIENVLESVQNQD</sequence>
<reference evidence="1" key="1">
    <citation type="submission" date="2017-12" db="EMBL/GenBank/DDBJ databases">
        <authorList>
            <person name="Katneni V.K."/>
            <person name="Shekhar M.S."/>
            <person name="Otta S.K."/>
            <person name="Karthic K."/>
            <person name="Jangam A.K."/>
            <person name="Gopikrishna G."/>
            <person name="Vijayan K.K."/>
        </authorList>
    </citation>
    <scope>NUCLEOTIDE SEQUENCE [LARGE SCALE GENOMIC DNA]</scope>
    <source>
        <strain evidence="1">IN_AP4RU</strain>
    </source>
</reference>
<name>A0A2I6SC82_9VIRU</name>
<evidence type="ECO:0000313" key="1">
    <source>
        <dbReference type="EMBL" id="AUO15175.1"/>
    </source>
</evidence>
<accession>A0A2I6SC82</accession>
<protein>
    <submittedName>
        <fullName evidence="1">WSSV402</fullName>
    </submittedName>
</protein>
<proteinExistence type="predicted"/>
<reference evidence="1" key="2">
    <citation type="journal article" date="2018" name="Genome Announc.">
        <title>First Report of a Complete Genome Sequence of White spot syndrome virus from India.</title>
        <authorList>
            <person name="Vinaya Kumar K."/>
            <person name="Shekhar M.S."/>
            <person name="Otta S.K."/>
            <person name="Karthic K."/>
            <person name="Ashok Kumar J."/>
            <person name="Gopikrishna G."/>
            <person name="Vijayan K.K."/>
        </authorList>
    </citation>
    <scope>NUCLEOTIDE SEQUENCE</scope>
    <source>
        <strain evidence="1">IN_AP4RU</strain>
    </source>
</reference>
<organism evidence="1">
    <name type="scientific">White spot syndrome virus</name>
    <dbReference type="NCBI Taxonomy" id="342409"/>
    <lineage>
        <taxon>Viruses</taxon>
        <taxon>Viruses incertae sedis</taxon>
        <taxon>Naldaviricetes</taxon>
        <taxon>Nimaviridae</taxon>
        <taxon>Whispovirus</taxon>
    </lineage>
</organism>